<dbReference type="SUPFAM" id="SSF46689">
    <property type="entry name" value="Homeodomain-like"/>
    <property type="match status" value="1"/>
</dbReference>
<keyword evidence="2" id="KW-0238">DNA-binding</keyword>
<dbReference type="PROSITE" id="PS50960">
    <property type="entry name" value="HTH_PSQ"/>
    <property type="match status" value="1"/>
</dbReference>
<feature type="domain" description="HTH psq-type" evidence="3">
    <location>
        <begin position="1"/>
        <end position="52"/>
    </location>
</feature>
<evidence type="ECO:0000313" key="4">
    <source>
        <dbReference type="Proteomes" id="UP000694846"/>
    </source>
</evidence>
<dbReference type="GeneID" id="112682979"/>
<reference evidence="5" key="1">
    <citation type="submission" date="2025-08" db="UniProtKB">
        <authorList>
            <consortium name="RefSeq"/>
        </authorList>
    </citation>
    <scope>IDENTIFICATION</scope>
    <source>
        <tissue evidence="5">Whole body</tissue>
    </source>
</reference>
<evidence type="ECO:0000259" key="3">
    <source>
        <dbReference type="PROSITE" id="PS50960"/>
    </source>
</evidence>
<evidence type="ECO:0000256" key="1">
    <source>
        <dbReference type="ARBA" id="ARBA00004123"/>
    </source>
</evidence>
<dbReference type="GO" id="GO:0005634">
    <property type="term" value="C:nucleus"/>
    <property type="evidence" value="ECO:0007669"/>
    <property type="project" value="UniProtKB-SubCell"/>
</dbReference>
<dbReference type="AlphaFoldDB" id="A0A8B8FGB7"/>
<organism evidence="4 5">
    <name type="scientific">Sipha flava</name>
    <name type="common">yellow sugarcane aphid</name>
    <dbReference type="NCBI Taxonomy" id="143950"/>
    <lineage>
        <taxon>Eukaryota</taxon>
        <taxon>Metazoa</taxon>
        <taxon>Ecdysozoa</taxon>
        <taxon>Arthropoda</taxon>
        <taxon>Hexapoda</taxon>
        <taxon>Insecta</taxon>
        <taxon>Pterygota</taxon>
        <taxon>Neoptera</taxon>
        <taxon>Paraneoptera</taxon>
        <taxon>Hemiptera</taxon>
        <taxon>Sternorrhyncha</taxon>
        <taxon>Aphidomorpha</taxon>
        <taxon>Aphidoidea</taxon>
        <taxon>Aphididae</taxon>
        <taxon>Sipha</taxon>
    </lineage>
</organism>
<gene>
    <name evidence="5" type="primary">LOC112682979</name>
</gene>
<dbReference type="PANTHER" id="PTHR19303">
    <property type="entry name" value="TRANSPOSON"/>
    <property type="match status" value="1"/>
</dbReference>
<dbReference type="GO" id="GO:0003677">
    <property type="term" value="F:DNA binding"/>
    <property type="evidence" value="ECO:0007669"/>
    <property type="project" value="UniProtKB-UniRule"/>
</dbReference>
<dbReference type="PANTHER" id="PTHR19303:SF16">
    <property type="entry name" value="JERKY PROTEIN HOMOLOG-LIKE"/>
    <property type="match status" value="1"/>
</dbReference>
<dbReference type="Pfam" id="PF04218">
    <property type="entry name" value="CENP-B_N"/>
    <property type="match status" value="1"/>
</dbReference>
<proteinExistence type="predicted"/>
<dbReference type="InterPro" id="IPR050863">
    <property type="entry name" value="CenT-Element_Derived"/>
</dbReference>
<keyword evidence="2" id="KW-0539">Nucleus</keyword>
<name>A0A8B8FGB7_9HEMI</name>
<keyword evidence="4" id="KW-1185">Reference proteome</keyword>
<dbReference type="Gene3D" id="1.10.10.60">
    <property type="entry name" value="Homeodomain-like"/>
    <property type="match status" value="1"/>
</dbReference>
<evidence type="ECO:0000256" key="2">
    <source>
        <dbReference type="PROSITE-ProRule" id="PRU00320"/>
    </source>
</evidence>
<sequence length="107" mass="12555">MSNKRKRHVLSMEQKIEILAKLDKGETSVSLARIYNIGKATVTDIKNNRHAIMDFASKMNSDYGIKRKKVMRITKYHDLDKAMEMWFIQKRSLNEPISGPYLKKLLR</sequence>
<dbReference type="Proteomes" id="UP000694846">
    <property type="component" value="Unplaced"/>
</dbReference>
<accession>A0A8B8FGB7</accession>
<dbReference type="OrthoDB" id="5919228at2759"/>
<comment type="subcellular location">
    <subcellularLocation>
        <location evidence="1 2">Nucleus</location>
    </subcellularLocation>
</comment>
<dbReference type="RefSeq" id="XP_025409562.1">
    <property type="nucleotide sequence ID" value="XM_025553777.1"/>
</dbReference>
<dbReference type="InterPro" id="IPR009057">
    <property type="entry name" value="Homeodomain-like_sf"/>
</dbReference>
<evidence type="ECO:0000313" key="5">
    <source>
        <dbReference type="RefSeq" id="XP_025409562.1"/>
    </source>
</evidence>
<dbReference type="InterPro" id="IPR007889">
    <property type="entry name" value="HTH_Psq"/>
</dbReference>
<protein>
    <submittedName>
        <fullName evidence="5">Jerky protein homolog-like</fullName>
    </submittedName>
</protein>
<feature type="DNA-binding region" description="H-T-H motif" evidence="2">
    <location>
        <begin position="28"/>
        <end position="48"/>
    </location>
</feature>